<keyword evidence="1" id="KW-1133">Transmembrane helix</keyword>
<evidence type="ECO:0000256" key="1">
    <source>
        <dbReference type="SAM" id="Phobius"/>
    </source>
</evidence>
<feature type="transmembrane region" description="Helical" evidence="1">
    <location>
        <begin position="110"/>
        <end position="134"/>
    </location>
</feature>
<reference evidence="2 3" key="1">
    <citation type="submission" date="2016-11" db="EMBL/GenBank/DDBJ databases">
        <authorList>
            <person name="Jaros S."/>
            <person name="Januszkiewicz K."/>
            <person name="Wedrychowicz H."/>
        </authorList>
    </citation>
    <scope>NUCLEOTIDE SEQUENCE [LARGE SCALE GENOMIC DNA]</scope>
    <source>
        <strain evidence="2 3">CGMCC 4.2025</strain>
    </source>
</reference>
<sequence>MTAHDRVLRRAVLSEWIKLRSVRSTYLTLLCALLMGLVLGWVDTASAAHNWPTMSAGDRAGFDPVGDCFTGFVIGQLAFGVLGVLAVSSEYRTGSIRTTFTAVPRRGTVFAAKALVIGAVALVLGECMAFTAFFLGQRNLAHAHLSVGLGDPGVLRAVTGAGLYLFVVAMVGFGLGAVIRHTAGAVAGMFGLVYLAYGLARAFDNWSYLPDHLVLSNASDVLAQTHIPPDSPRTPSLGMAFLDLALYLAVALALGAWRVRRDP</sequence>
<gene>
    <name evidence="2" type="ORF">SAMN05216499_13844</name>
</gene>
<protein>
    <submittedName>
        <fullName evidence="2">ABC-type transport system involved in multi-copper enzyme maturation, permease component</fullName>
    </submittedName>
</protein>
<organism evidence="2 3">
    <name type="scientific">Actinacidiphila paucisporea</name>
    <dbReference type="NCBI Taxonomy" id="310782"/>
    <lineage>
        <taxon>Bacteria</taxon>
        <taxon>Bacillati</taxon>
        <taxon>Actinomycetota</taxon>
        <taxon>Actinomycetes</taxon>
        <taxon>Kitasatosporales</taxon>
        <taxon>Streptomycetaceae</taxon>
        <taxon>Actinacidiphila</taxon>
    </lineage>
</organism>
<dbReference type="GO" id="GO:0140359">
    <property type="term" value="F:ABC-type transporter activity"/>
    <property type="evidence" value="ECO:0007669"/>
    <property type="project" value="InterPro"/>
</dbReference>
<proteinExistence type="predicted"/>
<keyword evidence="1" id="KW-0472">Membrane</keyword>
<dbReference type="AlphaFoldDB" id="A0A1M7QNE6"/>
<feature type="transmembrane region" description="Helical" evidence="1">
    <location>
        <begin position="71"/>
        <end position="89"/>
    </location>
</feature>
<keyword evidence="1" id="KW-0812">Transmembrane</keyword>
<dbReference type="Proteomes" id="UP000184111">
    <property type="component" value="Unassembled WGS sequence"/>
</dbReference>
<evidence type="ECO:0000313" key="3">
    <source>
        <dbReference type="Proteomes" id="UP000184111"/>
    </source>
</evidence>
<accession>A0A1M7QNE6</accession>
<dbReference type="EMBL" id="FRBI01000038">
    <property type="protein sequence ID" value="SHN32883.1"/>
    <property type="molecule type" value="Genomic_DNA"/>
</dbReference>
<dbReference type="OrthoDB" id="3297477at2"/>
<dbReference type="GO" id="GO:0005886">
    <property type="term" value="C:plasma membrane"/>
    <property type="evidence" value="ECO:0007669"/>
    <property type="project" value="UniProtKB-SubCell"/>
</dbReference>
<name>A0A1M7QNE6_9ACTN</name>
<dbReference type="STRING" id="310782.SAMN05216499_13844"/>
<feature type="transmembrane region" description="Helical" evidence="1">
    <location>
        <begin position="154"/>
        <end position="175"/>
    </location>
</feature>
<feature type="transmembrane region" description="Helical" evidence="1">
    <location>
        <begin position="237"/>
        <end position="257"/>
    </location>
</feature>
<feature type="transmembrane region" description="Helical" evidence="1">
    <location>
        <begin position="182"/>
        <end position="200"/>
    </location>
</feature>
<keyword evidence="3" id="KW-1185">Reference proteome</keyword>
<evidence type="ECO:0000313" key="2">
    <source>
        <dbReference type="EMBL" id="SHN32883.1"/>
    </source>
</evidence>
<dbReference type="RefSeq" id="WP_073502707.1">
    <property type="nucleotide sequence ID" value="NZ_FRBI01000038.1"/>
</dbReference>